<evidence type="ECO:0000313" key="2">
    <source>
        <dbReference type="Proteomes" id="UP000887159"/>
    </source>
</evidence>
<comment type="caution">
    <text evidence="1">The sequence shown here is derived from an EMBL/GenBank/DDBJ whole genome shotgun (WGS) entry which is preliminary data.</text>
</comment>
<reference evidence="1" key="1">
    <citation type="submission" date="2020-08" db="EMBL/GenBank/DDBJ databases">
        <title>Multicomponent nature underlies the extraordinary mechanical properties of spider dragline silk.</title>
        <authorList>
            <person name="Kono N."/>
            <person name="Nakamura H."/>
            <person name="Mori M."/>
            <person name="Yoshida Y."/>
            <person name="Ohtoshi R."/>
            <person name="Malay A.D."/>
            <person name="Moran D.A.P."/>
            <person name="Tomita M."/>
            <person name="Numata K."/>
            <person name="Arakawa K."/>
        </authorList>
    </citation>
    <scope>NUCLEOTIDE SEQUENCE</scope>
</reference>
<organism evidence="1 2">
    <name type="scientific">Trichonephila clavipes</name>
    <name type="common">Golden silk orbweaver</name>
    <name type="synonym">Nephila clavipes</name>
    <dbReference type="NCBI Taxonomy" id="2585209"/>
    <lineage>
        <taxon>Eukaryota</taxon>
        <taxon>Metazoa</taxon>
        <taxon>Ecdysozoa</taxon>
        <taxon>Arthropoda</taxon>
        <taxon>Chelicerata</taxon>
        <taxon>Arachnida</taxon>
        <taxon>Araneae</taxon>
        <taxon>Araneomorphae</taxon>
        <taxon>Entelegynae</taxon>
        <taxon>Araneoidea</taxon>
        <taxon>Nephilidae</taxon>
        <taxon>Trichonephila</taxon>
    </lineage>
</organism>
<sequence length="111" mass="12836">MVNREEVLQILLDRRGVTLFAPMNSALRKQKGRKPDDPKRDESSSFYVFRGMIIQPTNSQPELMRGAVVLLENSITVRISGQRKRMEVITQQLYIPNCIDGGWYTHQRSQT</sequence>
<dbReference type="Proteomes" id="UP000887159">
    <property type="component" value="Unassembled WGS sequence"/>
</dbReference>
<protein>
    <submittedName>
        <fullName evidence="1">Uncharacterized protein</fullName>
    </submittedName>
</protein>
<accession>A0A8X6SNB1</accession>
<proteinExistence type="predicted"/>
<gene>
    <name evidence="1" type="ORF">TNCV_3689321</name>
</gene>
<dbReference type="EMBL" id="BMAU01021342">
    <property type="protein sequence ID" value="GFY16874.1"/>
    <property type="molecule type" value="Genomic_DNA"/>
</dbReference>
<keyword evidence="2" id="KW-1185">Reference proteome</keyword>
<evidence type="ECO:0000313" key="1">
    <source>
        <dbReference type="EMBL" id="GFY16874.1"/>
    </source>
</evidence>
<dbReference type="AlphaFoldDB" id="A0A8X6SNB1"/>
<name>A0A8X6SNB1_TRICX</name>